<dbReference type="AlphaFoldDB" id="A0A9Q1BHX4"/>
<accession>A0A9Q1BHX4</accession>
<dbReference type="InterPro" id="IPR000863">
    <property type="entry name" value="Sulfotransferase_dom"/>
</dbReference>
<evidence type="ECO:0000313" key="5">
    <source>
        <dbReference type="Proteomes" id="UP001152320"/>
    </source>
</evidence>
<reference evidence="4" key="1">
    <citation type="submission" date="2021-10" db="EMBL/GenBank/DDBJ databases">
        <title>Tropical sea cucumber genome reveals ecological adaptation and Cuvierian tubules defense mechanism.</title>
        <authorList>
            <person name="Chen T."/>
        </authorList>
    </citation>
    <scope>NUCLEOTIDE SEQUENCE</scope>
    <source>
        <strain evidence="4">Nanhai2018</strain>
        <tissue evidence="4">Muscle</tissue>
    </source>
</reference>
<comment type="caution">
    <text evidence="4">The sequence shown here is derived from an EMBL/GenBank/DDBJ whole genome shotgun (WGS) entry which is preliminary data.</text>
</comment>
<dbReference type="OrthoDB" id="205623at2759"/>
<dbReference type="Pfam" id="PF00685">
    <property type="entry name" value="Sulfotransfer_1"/>
    <property type="match status" value="1"/>
</dbReference>
<protein>
    <submittedName>
        <fullName evidence="4">Sulfotransferase family cytosolic 1B member 1</fullName>
    </submittedName>
</protein>
<evidence type="ECO:0000256" key="2">
    <source>
        <dbReference type="ARBA" id="ARBA00022679"/>
    </source>
</evidence>
<name>A0A9Q1BHX4_HOLLE</name>
<comment type="similarity">
    <text evidence="1">Belongs to the sulfotransferase 1 family.</text>
</comment>
<evidence type="ECO:0000259" key="3">
    <source>
        <dbReference type="Pfam" id="PF00685"/>
    </source>
</evidence>
<dbReference type="GO" id="GO:0008146">
    <property type="term" value="F:sulfotransferase activity"/>
    <property type="evidence" value="ECO:0007669"/>
    <property type="project" value="InterPro"/>
</dbReference>
<organism evidence="4 5">
    <name type="scientific">Holothuria leucospilota</name>
    <name type="common">Black long sea cucumber</name>
    <name type="synonym">Mertensiothuria leucospilota</name>
    <dbReference type="NCBI Taxonomy" id="206669"/>
    <lineage>
        <taxon>Eukaryota</taxon>
        <taxon>Metazoa</taxon>
        <taxon>Echinodermata</taxon>
        <taxon>Eleutherozoa</taxon>
        <taxon>Echinozoa</taxon>
        <taxon>Holothuroidea</taxon>
        <taxon>Aspidochirotacea</taxon>
        <taxon>Aspidochirotida</taxon>
        <taxon>Holothuriidae</taxon>
        <taxon>Holothuria</taxon>
    </lineage>
</organism>
<dbReference type="PANTHER" id="PTHR11783">
    <property type="entry name" value="SULFOTRANSFERASE SULT"/>
    <property type="match status" value="1"/>
</dbReference>
<evidence type="ECO:0000313" key="4">
    <source>
        <dbReference type="EMBL" id="KAJ8025547.1"/>
    </source>
</evidence>
<evidence type="ECO:0000256" key="1">
    <source>
        <dbReference type="ARBA" id="ARBA00005771"/>
    </source>
</evidence>
<keyword evidence="5" id="KW-1185">Reference proteome</keyword>
<feature type="domain" description="Sulfotransferase" evidence="3">
    <location>
        <begin position="12"/>
        <end position="264"/>
    </location>
</feature>
<keyword evidence="2" id="KW-0808">Transferase</keyword>
<dbReference type="InterPro" id="IPR027417">
    <property type="entry name" value="P-loop_NTPase"/>
</dbReference>
<dbReference type="SUPFAM" id="SSF52540">
    <property type="entry name" value="P-loop containing nucleoside triphosphate hydrolases"/>
    <property type="match status" value="1"/>
</dbReference>
<dbReference type="Gene3D" id="3.40.50.300">
    <property type="entry name" value="P-loop containing nucleotide triphosphate hydrolases"/>
    <property type="match status" value="1"/>
</dbReference>
<proteinExistence type="inferred from homology"/>
<sequence>MEKLETFEVREDDIIVVTYPKSGTHWMTEVIELIKHDGFVDKIERPKNKELIGCIEFVNSSGNTISEALENEPSPRLYFTHLPYHLLPPKTWTKKAKIVYVTRNPKDAAISFYRHMNGASDDPASQIPWDDFLDRFLSEKAIFGNWFDHTLGYWNHRDDDHVIFITFEEMKKDLRSVIRRLEAFLGLIITPEGLERILQHASLEGMKKTYAKIEKEHEFGSLITRIGNRPVLQRGLVGGWKEKFTVAQSELMDKMLEEKLKGTGLEAHYK</sequence>
<dbReference type="EMBL" id="JAIZAY010000017">
    <property type="protein sequence ID" value="KAJ8025547.1"/>
    <property type="molecule type" value="Genomic_DNA"/>
</dbReference>
<dbReference type="Proteomes" id="UP001152320">
    <property type="component" value="Chromosome 17"/>
</dbReference>
<gene>
    <name evidence="4" type="ORF">HOLleu_33134</name>
</gene>